<keyword evidence="1" id="KW-0472">Membrane</keyword>
<dbReference type="EMBL" id="JAGYWB010000015">
    <property type="protein sequence ID" value="KAI0497510.1"/>
    <property type="molecule type" value="Genomic_DNA"/>
</dbReference>
<name>A0A8T3AN29_DENNO</name>
<accession>A0A8T3AN29</accession>
<proteinExistence type="predicted"/>
<gene>
    <name evidence="3" type="ORF">KFK09_020741</name>
</gene>
<evidence type="ECO:0000256" key="1">
    <source>
        <dbReference type="SAM" id="Phobius"/>
    </source>
</evidence>
<protein>
    <submittedName>
        <fullName evidence="3">Uncharacterized protein</fullName>
    </submittedName>
</protein>
<keyword evidence="1" id="KW-0812">Transmembrane</keyword>
<feature type="signal peptide" evidence="2">
    <location>
        <begin position="1"/>
        <end position="23"/>
    </location>
</feature>
<feature type="transmembrane region" description="Helical" evidence="1">
    <location>
        <begin position="33"/>
        <end position="55"/>
    </location>
</feature>
<keyword evidence="4" id="KW-1185">Reference proteome</keyword>
<comment type="caution">
    <text evidence="3">The sequence shown here is derived from an EMBL/GenBank/DDBJ whole genome shotgun (WGS) entry which is preliminary data.</text>
</comment>
<sequence>MAATRSLALVVFFVVLLMAPAEATCKGGCPYKGFFSSIICFYTCSSLFGGLGSTVHPIDRKGKDKVVAD</sequence>
<evidence type="ECO:0000256" key="2">
    <source>
        <dbReference type="SAM" id="SignalP"/>
    </source>
</evidence>
<feature type="chain" id="PRO_5035837824" evidence="2">
    <location>
        <begin position="24"/>
        <end position="69"/>
    </location>
</feature>
<dbReference type="Proteomes" id="UP000829196">
    <property type="component" value="Unassembled WGS sequence"/>
</dbReference>
<organism evidence="3 4">
    <name type="scientific">Dendrobium nobile</name>
    <name type="common">Orchid</name>
    <dbReference type="NCBI Taxonomy" id="94219"/>
    <lineage>
        <taxon>Eukaryota</taxon>
        <taxon>Viridiplantae</taxon>
        <taxon>Streptophyta</taxon>
        <taxon>Embryophyta</taxon>
        <taxon>Tracheophyta</taxon>
        <taxon>Spermatophyta</taxon>
        <taxon>Magnoliopsida</taxon>
        <taxon>Liliopsida</taxon>
        <taxon>Asparagales</taxon>
        <taxon>Orchidaceae</taxon>
        <taxon>Epidendroideae</taxon>
        <taxon>Malaxideae</taxon>
        <taxon>Dendrobiinae</taxon>
        <taxon>Dendrobium</taxon>
    </lineage>
</organism>
<keyword evidence="1" id="KW-1133">Transmembrane helix</keyword>
<evidence type="ECO:0000313" key="4">
    <source>
        <dbReference type="Proteomes" id="UP000829196"/>
    </source>
</evidence>
<reference evidence="3" key="1">
    <citation type="journal article" date="2022" name="Front. Genet.">
        <title>Chromosome-Scale Assembly of the Dendrobium nobile Genome Provides Insights Into the Molecular Mechanism of the Biosynthesis of the Medicinal Active Ingredient of Dendrobium.</title>
        <authorList>
            <person name="Xu Q."/>
            <person name="Niu S.-C."/>
            <person name="Li K.-L."/>
            <person name="Zheng P.-J."/>
            <person name="Zhang X.-J."/>
            <person name="Jia Y."/>
            <person name="Liu Y."/>
            <person name="Niu Y.-X."/>
            <person name="Yu L.-H."/>
            <person name="Chen D.-F."/>
            <person name="Zhang G.-Q."/>
        </authorList>
    </citation>
    <scope>NUCLEOTIDE SEQUENCE</scope>
    <source>
        <tissue evidence="3">Leaf</tissue>
    </source>
</reference>
<evidence type="ECO:0000313" key="3">
    <source>
        <dbReference type="EMBL" id="KAI0497510.1"/>
    </source>
</evidence>
<dbReference type="AlphaFoldDB" id="A0A8T3AN29"/>
<keyword evidence="2" id="KW-0732">Signal</keyword>